<proteinExistence type="predicted"/>
<accession>A0ACB8A0Q6</accession>
<comment type="caution">
    <text evidence="1">The sequence shown here is derived from an EMBL/GenBank/DDBJ whole genome shotgun (WGS) entry which is preliminary data.</text>
</comment>
<keyword evidence="2" id="KW-1185">Reference proteome</keyword>
<protein>
    <submittedName>
        <fullName evidence="1">S-adenosyl-L-methionine-dependent methyltransferase</fullName>
    </submittedName>
</protein>
<gene>
    <name evidence="1" type="ORF">BJ138DRAFT_1163213</name>
</gene>
<keyword evidence="1" id="KW-0808">Transferase</keyword>
<name>A0ACB8A0Q6_9AGAM</name>
<dbReference type="EMBL" id="MU268055">
    <property type="protein sequence ID" value="KAH7906193.1"/>
    <property type="molecule type" value="Genomic_DNA"/>
</dbReference>
<dbReference type="Proteomes" id="UP000790377">
    <property type="component" value="Unassembled WGS sequence"/>
</dbReference>
<keyword evidence="1" id="KW-0489">Methyltransferase</keyword>
<organism evidence="1 2">
    <name type="scientific">Hygrophoropsis aurantiaca</name>
    <dbReference type="NCBI Taxonomy" id="72124"/>
    <lineage>
        <taxon>Eukaryota</taxon>
        <taxon>Fungi</taxon>
        <taxon>Dikarya</taxon>
        <taxon>Basidiomycota</taxon>
        <taxon>Agaricomycotina</taxon>
        <taxon>Agaricomycetes</taxon>
        <taxon>Agaricomycetidae</taxon>
        <taxon>Boletales</taxon>
        <taxon>Coniophorineae</taxon>
        <taxon>Hygrophoropsidaceae</taxon>
        <taxon>Hygrophoropsis</taxon>
    </lineage>
</organism>
<sequence>MHILDIGCGPGAITIDLARLVPSGHVLGLDSAADVLPGAKRAAAGIPNVEFRTGDICDLSDIKDNTFDVVHCHQVLQHVSDPVKALSEMRRVAKDGSGLVAARAADVFTWYPDVDGLGDWLRIFHSVTRKNGGQPEAGRRLVSWAQKAGFERERITASAGTWCFSTPEERAWWGGMWAERVVSSDFARSAIGNNLATREELEHIACAWREWVEREDGWFSLLHGQIICRT</sequence>
<reference evidence="1" key="1">
    <citation type="journal article" date="2021" name="New Phytol.">
        <title>Evolutionary innovations through gain and loss of genes in the ectomycorrhizal Boletales.</title>
        <authorList>
            <person name="Wu G."/>
            <person name="Miyauchi S."/>
            <person name="Morin E."/>
            <person name="Kuo A."/>
            <person name="Drula E."/>
            <person name="Varga T."/>
            <person name="Kohler A."/>
            <person name="Feng B."/>
            <person name="Cao Y."/>
            <person name="Lipzen A."/>
            <person name="Daum C."/>
            <person name="Hundley H."/>
            <person name="Pangilinan J."/>
            <person name="Johnson J."/>
            <person name="Barry K."/>
            <person name="LaButti K."/>
            <person name="Ng V."/>
            <person name="Ahrendt S."/>
            <person name="Min B."/>
            <person name="Choi I.G."/>
            <person name="Park H."/>
            <person name="Plett J.M."/>
            <person name="Magnuson J."/>
            <person name="Spatafora J.W."/>
            <person name="Nagy L.G."/>
            <person name="Henrissat B."/>
            <person name="Grigoriev I.V."/>
            <person name="Yang Z.L."/>
            <person name="Xu J."/>
            <person name="Martin F.M."/>
        </authorList>
    </citation>
    <scope>NUCLEOTIDE SEQUENCE</scope>
    <source>
        <strain evidence="1">ATCC 28755</strain>
    </source>
</reference>
<evidence type="ECO:0000313" key="1">
    <source>
        <dbReference type="EMBL" id="KAH7906193.1"/>
    </source>
</evidence>
<evidence type="ECO:0000313" key="2">
    <source>
        <dbReference type="Proteomes" id="UP000790377"/>
    </source>
</evidence>